<dbReference type="SUPFAM" id="SSF111369">
    <property type="entry name" value="HlyD-like secretion proteins"/>
    <property type="match status" value="1"/>
</dbReference>
<dbReference type="RefSeq" id="WP_095747713.1">
    <property type="nucleotide sequence ID" value="NZ_CP023284.1"/>
</dbReference>
<dbReference type="InterPro" id="IPR058625">
    <property type="entry name" value="MdtA-like_BSH"/>
</dbReference>
<feature type="domain" description="Multidrug resistance protein MdtA-like barrel-sandwich hybrid" evidence="6">
    <location>
        <begin position="58"/>
        <end position="201"/>
    </location>
</feature>
<dbReference type="InterPro" id="IPR058626">
    <property type="entry name" value="MdtA-like_b-barrel"/>
</dbReference>
<accession>A0A250DV74</accession>
<dbReference type="AlphaFoldDB" id="A0A250DV74"/>
<sequence>MTPLFKLLLPLSLLALAACGAKQASTTDDAPPEVGVVALHASDVAVHTELAGRTAAYRVSEVRPQVNGIVRKRLFEEGGMVRAGQVLYEIEPGPFEAAHEQAQATLATSQATIASLRGKADRFGELVKANAVSRQEHEEAQAALVQAQAGVKAAQAAVKAARINLDFTRITAPIAGRIGRSAVTEGALVAPGQAMALATIQRLDPIYVDVVQSSLALTKLKRRFISGDMAPASTQVRLRMEDGLPYPHAGTLKFSEVAVDEATGSVTLRAEFPNPQGLLLPGMYVRAQVESGVERQAILAPQRGVARNEKGEPTALVVAADNKVELRALEVRSTEGEHWVVTRGLREGDRLVVDGLQRARPGEKVKPVPVSTAGASSAAAPSPAD</sequence>
<feature type="region of interest" description="Disordered" evidence="3">
    <location>
        <begin position="357"/>
        <end position="385"/>
    </location>
</feature>
<dbReference type="InterPro" id="IPR058627">
    <property type="entry name" value="MdtA-like_C"/>
</dbReference>
<feature type="chain" id="PRO_5012286961" evidence="4">
    <location>
        <begin position="18"/>
        <end position="385"/>
    </location>
</feature>
<feature type="domain" description="Multidrug resistance protein MdtA-like beta-barrel" evidence="7">
    <location>
        <begin position="205"/>
        <end position="292"/>
    </location>
</feature>
<evidence type="ECO:0000256" key="4">
    <source>
        <dbReference type="SAM" id="SignalP"/>
    </source>
</evidence>
<dbReference type="KEGG" id="vbo:CKY39_27250"/>
<evidence type="ECO:0000259" key="6">
    <source>
        <dbReference type="Pfam" id="PF25917"/>
    </source>
</evidence>
<dbReference type="FunFam" id="2.40.420.20:FF:000001">
    <property type="entry name" value="Efflux RND transporter periplasmic adaptor subunit"/>
    <property type="match status" value="1"/>
</dbReference>
<dbReference type="EMBL" id="CP023284">
    <property type="protein sequence ID" value="ATA57929.1"/>
    <property type="molecule type" value="Genomic_DNA"/>
</dbReference>
<evidence type="ECO:0000313" key="9">
    <source>
        <dbReference type="EMBL" id="ATA57929.1"/>
    </source>
</evidence>
<dbReference type="Pfam" id="PF25944">
    <property type="entry name" value="Beta-barrel_RND"/>
    <property type="match status" value="1"/>
</dbReference>
<evidence type="ECO:0000256" key="1">
    <source>
        <dbReference type="ARBA" id="ARBA00004196"/>
    </source>
</evidence>
<dbReference type="GO" id="GO:0022857">
    <property type="term" value="F:transmembrane transporter activity"/>
    <property type="evidence" value="ECO:0007669"/>
    <property type="project" value="InterPro"/>
</dbReference>
<gene>
    <name evidence="9" type="ORF">CKY39_27250</name>
</gene>
<dbReference type="Gene3D" id="1.10.287.470">
    <property type="entry name" value="Helix hairpin bin"/>
    <property type="match status" value="1"/>
</dbReference>
<reference evidence="9 10" key="1">
    <citation type="submission" date="2017-09" db="EMBL/GenBank/DDBJ databases">
        <title>The diverse metabolic capabilities of V. boronicumulans make it an excellent choice for continued studies on novel biodegradation.</title>
        <authorList>
            <person name="Sun S."/>
        </authorList>
    </citation>
    <scope>NUCLEOTIDE SEQUENCE [LARGE SCALE GENOMIC DNA]</scope>
    <source>
        <strain evidence="9 10">J1</strain>
    </source>
</reference>
<dbReference type="PANTHER" id="PTHR30158">
    <property type="entry name" value="ACRA/E-RELATED COMPONENT OF DRUG EFFLUX TRANSPORTER"/>
    <property type="match status" value="1"/>
</dbReference>
<dbReference type="Gene3D" id="2.40.30.170">
    <property type="match status" value="1"/>
</dbReference>
<evidence type="ECO:0000256" key="3">
    <source>
        <dbReference type="SAM" id="MobiDB-lite"/>
    </source>
</evidence>
<dbReference type="PROSITE" id="PS51257">
    <property type="entry name" value="PROKAR_LIPOPROTEIN"/>
    <property type="match status" value="1"/>
</dbReference>
<evidence type="ECO:0000313" key="10">
    <source>
        <dbReference type="Proteomes" id="UP000217154"/>
    </source>
</evidence>
<dbReference type="GO" id="GO:0030313">
    <property type="term" value="C:cell envelope"/>
    <property type="evidence" value="ECO:0007669"/>
    <property type="project" value="UniProtKB-SubCell"/>
</dbReference>
<evidence type="ECO:0000259" key="8">
    <source>
        <dbReference type="Pfam" id="PF25967"/>
    </source>
</evidence>
<dbReference type="InterPro" id="IPR058624">
    <property type="entry name" value="MdtA-like_HH"/>
</dbReference>
<keyword evidence="4" id="KW-0732">Signal</keyword>
<dbReference type="Proteomes" id="UP000217154">
    <property type="component" value="Chromosome"/>
</dbReference>
<dbReference type="GO" id="GO:0005886">
    <property type="term" value="C:plasma membrane"/>
    <property type="evidence" value="ECO:0007669"/>
    <property type="project" value="TreeGrafter"/>
</dbReference>
<dbReference type="Pfam" id="PF25917">
    <property type="entry name" value="BSH_RND"/>
    <property type="match status" value="1"/>
</dbReference>
<name>A0A250DV74_9BURK</name>
<dbReference type="PANTHER" id="PTHR30158:SF3">
    <property type="entry name" value="MULTIDRUG EFFLUX PUMP SUBUNIT ACRA-RELATED"/>
    <property type="match status" value="1"/>
</dbReference>
<organism evidence="9 10">
    <name type="scientific">Variovorax boronicumulans</name>
    <dbReference type="NCBI Taxonomy" id="436515"/>
    <lineage>
        <taxon>Bacteria</taxon>
        <taxon>Pseudomonadati</taxon>
        <taxon>Pseudomonadota</taxon>
        <taxon>Betaproteobacteria</taxon>
        <taxon>Burkholderiales</taxon>
        <taxon>Comamonadaceae</taxon>
        <taxon>Variovorax</taxon>
    </lineage>
</organism>
<feature type="domain" description="Multidrug resistance protein MdtA-like C-terminal permuted SH3" evidence="8">
    <location>
        <begin position="296"/>
        <end position="358"/>
    </location>
</feature>
<protein>
    <submittedName>
        <fullName evidence="9">Efflux transporter periplasmic adaptor subunit</fullName>
    </submittedName>
</protein>
<comment type="similarity">
    <text evidence="2">Belongs to the membrane fusion protein (MFP) (TC 8.A.1) family.</text>
</comment>
<dbReference type="Pfam" id="PF25967">
    <property type="entry name" value="RND-MFP_C"/>
    <property type="match status" value="1"/>
</dbReference>
<feature type="domain" description="Multidrug resistance protein MdtA-like alpha-helical hairpin" evidence="5">
    <location>
        <begin position="100"/>
        <end position="168"/>
    </location>
</feature>
<evidence type="ECO:0000259" key="7">
    <source>
        <dbReference type="Pfam" id="PF25944"/>
    </source>
</evidence>
<dbReference type="Pfam" id="PF25876">
    <property type="entry name" value="HH_MFP_RND"/>
    <property type="match status" value="1"/>
</dbReference>
<dbReference type="Gene3D" id="2.40.420.20">
    <property type="match status" value="1"/>
</dbReference>
<proteinExistence type="inferred from homology"/>
<dbReference type="Gene3D" id="2.40.50.100">
    <property type="match status" value="1"/>
</dbReference>
<dbReference type="NCBIfam" id="TIGR01730">
    <property type="entry name" value="RND_mfp"/>
    <property type="match status" value="1"/>
</dbReference>
<feature type="compositionally biased region" description="Low complexity" evidence="3">
    <location>
        <begin position="367"/>
        <end position="385"/>
    </location>
</feature>
<dbReference type="InterPro" id="IPR006143">
    <property type="entry name" value="RND_pump_MFP"/>
</dbReference>
<evidence type="ECO:0000256" key="2">
    <source>
        <dbReference type="ARBA" id="ARBA00009477"/>
    </source>
</evidence>
<evidence type="ECO:0000259" key="5">
    <source>
        <dbReference type="Pfam" id="PF25876"/>
    </source>
</evidence>
<feature type="signal peptide" evidence="4">
    <location>
        <begin position="1"/>
        <end position="17"/>
    </location>
</feature>
<dbReference type="GO" id="GO:0046677">
    <property type="term" value="P:response to antibiotic"/>
    <property type="evidence" value="ECO:0007669"/>
    <property type="project" value="TreeGrafter"/>
</dbReference>
<comment type="subcellular location">
    <subcellularLocation>
        <location evidence="1">Cell envelope</location>
    </subcellularLocation>
</comment>